<name>A0A7H9HME1_9SACH</name>
<evidence type="ECO:0000313" key="13">
    <source>
        <dbReference type="Proteomes" id="UP000510647"/>
    </source>
</evidence>
<dbReference type="EMBL" id="CP059267">
    <property type="protein sequence ID" value="QLQ77917.1"/>
    <property type="molecule type" value="Genomic_DNA"/>
</dbReference>
<dbReference type="GO" id="GO:0005634">
    <property type="term" value="C:nucleus"/>
    <property type="evidence" value="ECO:0007669"/>
    <property type="project" value="UniProtKB-SubCell"/>
</dbReference>
<keyword evidence="7" id="KW-0539">Nucleus</keyword>
<proteinExistence type="inferred from homology"/>
<evidence type="ECO:0000256" key="1">
    <source>
        <dbReference type="ARBA" id="ARBA00004123"/>
    </source>
</evidence>
<comment type="subcellular location">
    <subcellularLocation>
        <location evidence="1">Nucleus</location>
    </subcellularLocation>
</comment>
<dbReference type="PROSITE" id="PS50157">
    <property type="entry name" value="ZINC_FINGER_C2H2_2"/>
    <property type="match status" value="3"/>
</dbReference>
<feature type="compositionally biased region" description="Basic and acidic residues" evidence="10">
    <location>
        <begin position="31"/>
        <end position="43"/>
    </location>
</feature>
<feature type="domain" description="C2H2-type" evidence="11">
    <location>
        <begin position="138"/>
        <end position="167"/>
    </location>
</feature>
<keyword evidence="13" id="KW-1185">Reference proteome</keyword>
<gene>
    <name evidence="12" type="ORF">HG537_0A01640</name>
</gene>
<dbReference type="FunFam" id="3.30.160.60:FF:002343">
    <property type="entry name" value="Zinc finger protein 33A"/>
    <property type="match status" value="1"/>
</dbReference>
<evidence type="ECO:0000256" key="10">
    <source>
        <dbReference type="SAM" id="MobiDB-lite"/>
    </source>
</evidence>
<keyword evidence="2" id="KW-0678">Repressor</keyword>
<feature type="region of interest" description="Disordered" evidence="10">
    <location>
        <begin position="200"/>
        <end position="243"/>
    </location>
</feature>
<keyword evidence="3" id="KW-0479">Metal-binding</keyword>
<evidence type="ECO:0000313" key="12">
    <source>
        <dbReference type="EMBL" id="QLQ77917.1"/>
    </source>
</evidence>
<feature type="compositionally biased region" description="Basic residues" evidence="10">
    <location>
        <begin position="200"/>
        <end position="211"/>
    </location>
</feature>
<dbReference type="OrthoDB" id="6155966at2759"/>
<dbReference type="GO" id="GO:0008270">
    <property type="term" value="F:zinc ion binding"/>
    <property type="evidence" value="ECO:0007669"/>
    <property type="project" value="UniProtKB-KW"/>
</dbReference>
<dbReference type="PANTHER" id="PTHR47257">
    <property type="entry name" value="PH-RESPONSE TRANSCRIPTION FACTOR PACC/RIM101"/>
    <property type="match status" value="1"/>
</dbReference>
<feature type="compositionally biased region" description="Low complexity" evidence="10">
    <location>
        <begin position="225"/>
        <end position="243"/>
    </location>
</feature>
<feature type="region of interest" description="Disordered" evidence="10">
    <location>
        <begin position="382"/>
        <end position="409"/>
    </location>
</feature>
<dbReference type="GO" id="GO:0045944">
    <property type="term" value="P:positive regulation of transcription by RNA polymerase II"/>
    <property type="evidence" value="ECO:0007669"/>
    <property type="project" value="TreeGrafter"/>
</dbReference>
<keyword evidence="5 9" id="KW-0863">Zinc-finger</keyword>
<dbReference type="Pfam" id="PF00096">
    <property type="entry name" value="zf-C2H2"/>
    <property type="match status" value="2"/>
</dbReference>
<evidence type="ECO:0000256" key="7">
    <source>
        <dbReference type="ARBA" id="ARBA00023242"/>
    </source>
</evidence>
<evidence type="ECO:0000256" key="9">
    <source>
        <dbReference type="PROSITE-ProRule" id="PRU00042"/>
    </source>
</evidence>
<keyword evidence="4" id="KW-0677">Repeat</keyword>
<feature type="domain" description="C2H2-type" evidence="11">
    <location>
        <begin position="102"/>
        <end position="132"/>
    </location>
</feature>
<evidence type="ECO:0000256" key="8">
    <source>
        <dbReference type="ARBA" id="ARBA00038089"/>
    </source>
</evidence>
<feature type="region of interest" description="Disordered" evidence="10">
    <location>
        <begin position="8"/>
        <end position="59"/>
    </location>
</feature>
<dbReference type="PROSITE" id="PS00028">
    <property type="entry name" value="ZINC_FINGER_C2H2_1"/>
    <property type="match status" value="2"/>
</dbReference>
<reference evidence="12 13" key="1">
    <citation type="submission" date="2020-06" db="EMBL/GenBank/DDBJ databases">
        <title>The yeast mating-type switching endonuclease HO is a domesticated member of an unorthodox homing genetic element family.</title>
        <authorList>
            <person name="Coughlan A.Y."/>
            <person name="Lombardi L."/>
            <person name="Braun-Galleani S."/>
            <person name="Martos A.R."/>
            <person name="Galeote V."/>
            <person name="Bigey F."/>
            <person name="Dequin S."/>
            <person name="Byrne K.P."/>
            <person name="Wolfe K.H."/>
        </authorList>
    </citation>
    <scope>NUCLEOTIDE SEQUENCE [LARGE SCALE GENOMIC DNA]</scope>
    <source>
        <strain evidence="12 13">CBS2947</strain>
    </source>
</reference>
<feature type="compositionally biased region" description="Low complexity" evidence="10">
    <location>
        <begin position="44"/>
        <end position="55"/>
    </location>
</feature>
<evidence type="ECO:0000256" key="4">
    <source>
        <dbReference type="ARBA" id="ARBA00022737"/>
    </source>
</evidence>
<evidence type="ECO:0000259" key="11">
    <source>
        <dbReference type="PROSITE" id="PS50157"/>
    </source>
</evidence>
<dbReference type="InterPro" id="IPR013087">
    <property type="entry name" value="Znf_C2H2_type"/>
</dbReference>
<evidence type="ECO:0000256" key="5">
    <source>
        <dbReference type="ARBA" id="ARBA00022771"/>
    </source>
</evidence>
<evidence type="ECO:0000256" key="3">
    <source>
        <dbReference type="ARBA" id="ARBA00022723"/>
    </source>
</evidence>
<organism evidence="12 13">
    <name type="scientific">Torulaspora globosa</name>
    <dbReference type="NCBI Taxonomy" id="48254"/>
    <lineage>
        <taxon>Eukaryota</taxon>
        <taxon>Fungi</taxon>
        <taxon>Dikarya</taxon>
        <taxon>Ascomycota</taxon>
        <taxon>Saccharomycotina</taxon>
        <taxon>Saccharomycetes</taxon>
        <taxon>Saccharomycetales</taxon>
        <taxon>Saccharomycetaceae</taxon>
        <taxon>Torulaspora</taxon>
    </lineage>
</organism>
<dbReference type="Proteomes" id="UP000510647">
    <property type="component" value="Chromosome 1"/>
</dbReference>
<evidence type="ECO:0000256" key="2">
    <source>
        <dbReference type="ARBA" id="ARBA00022491"/>
    </source>
</evidence>
<comment type="similarity">
    <text evidence="8">Belongs to the pacC/RIM101 family.</text>
</comment>
<dbReference type="AlphaFoldDB" id="A0A7H9HME1"/>
<accession>A0A7H9HME1</accession>
<protein>
    <recommendedName>
        <fullName evidence="11">C2H2-type domain-containing protein</fullName>
    </recommendedName>
</protein>
<dbReference type="PANTHER" id="PTHR47257:SF1">
    <property type="entry name" value="PH-RESPONSE TRANSCRIPTION FACTOR PACC_RIM101"/>
    <property type="match status" value="1"/>
</dbReference>
<dbReference type="InterPro" id="IPR036236">
    <property type="entry name" value="Znf_C2H2_sf"/>
</dbReference>
<dbReference type="SUPFAM" id="SSF57667">
    <property type="entry name" value="beta-beta-alpha zinc fingers"/>
    <property type="match status" value="2"/>
</dbReference>
<keyword evidence="6" id="KW-0862">Zinc</keyword>
<evidence type="ECO:0000256" key="6">
    <source>
        <dbReference type="ARBA" id="ARBA00022833"/>
    </source>
</evidence>
<feature type="domain" description="C2H2-type" evidence="11">
    <location>
        <begin position="168"/>
        <end position="195"/>
    </location>
</feature>
<dbReference type="SMART" id="SM00355">
    <property type="entry name" value="ZnF_C2H2"/>
    <property type="match status" value="3"/>
</dbReference>
<dbReference type="Gene3D" id="3.30.160.60">
    <property type="entry name" value="Classic Zinc Finger"/>
    <property type="match status" value="2"/>
</dbReference>
<feature type="compositionally biased region" description="Basic and acidic residues" evidence="10">
    <location>
        <begin position="212"/>
        <end position="222"/>
    </location>
</feature>
<dbReference type="InterPro" id="IPR050806">
    <property type="entry name" value="pacC/RIM101"/>
</dbReference>
<feature type="region of interest" description="Disordered" evidence="10">
    <location>
        <begin position="76"/>
        <end position="96"/>
    </location>
</feature>
<sequence length="466" mass="51264">MVLLKDILNQESQGNVEEKSSYGSGGLLEAPHSHVSIDRRKSDTSLPSPTLSASSQVNSAGNVENDGCYLTVTRRSSCDSTNGGHASTPQSEMSSGSEEEHAVCHWDGCGKVFNQPELLYHHLCKDHVGRKSQKNLQLNCKWGDCQAKTEKRDHITSHLRVHIALKPFKCTTCGKNFKRPQDLKKHLKTHIESHIIFKKKRGPKMGAKRVTKKETDRTDTAKNDSGSSPLNSLSSPSGQPSVSLQQLVTNELRSYEPIYSEKLGARLNAILQPISADDDLPRSAPLATTNAAHFFSALSTNMQNARPAHAAYQKPLISVEPPLAAANTGRSAAGAHLAGSLGQYPEIRSLPPIEPQFAHDRTSILPSLSSVPLLVPRHKTHTPHFNTPAHYYSSGQRSSGKPDTSDQDLSDSLIPLNIAEQFTEYEETLVTVNLIRDYLICLLLEDEYTESDSPRVRISRYPQVVI</sequence>
<feature type="compositionally biased region" description="Polar residues" evidence="10">
    <location>
        <begin position="393"/>
        <end position="402"/>
    </location>
</feature>